<dbReference type="SUPFAM" id="SSF89796">
    <property type="entry name" value="CoA-transferase family III (CaiB/BaiF)"/>
    <property type="match status" value="1"/>
</dbReference>
<dbReference type="PANTHER" id="PTHR48207">
    <property type="entry name" value="SUCCINATE--HYDROXYMETHYLGLUTARATE COA-TRANSFERASE"/>
    <property type="match status" value="1"/>
</dbReference>
<feature type="region of interest" description="Disordered" evidence="3">
    <location>
        <begin position="888"/>
        <end position="913"/>
    </location>
</feature>
<feature type="region of interest" description="Disordered" evidence="3">
    <location>
        <begin position="747"/>
        <end position="796"/>
    </location>
</feature>
<dbReference type="InterPro" id="IPR050483">
    <property type="entry name" value="CoA-transferase_III_domain"/>
</dbReference>
<dbReference type="PANTHER" id="PTHR48207:SF3">
    <property type="entry name" value="SUCCINATE--HYDROXYMETHYLGLUTARATE COA-TRANSFERASE"/>
    <property type="match status" value="1"/>
</dbReference>
<dbReference type="InterPro" id="IPR023606">
    <property type="entry name" value="CoA-Trfase_III_dom_1_sf"/>
</dbReference>
<reference evidence="4" key="2">
    <citation type="submission" date="2023-05" db="EMBL/GenBank/DDBJ databases">
        <authorList>
            <consortium name="Lawrence Berkeley National Laboratory"/>
            <person name="Steindorff A."/>
            <person name="Hensen N."/>
            <person name="Bonometti L."/>
            <person name="Westerberg I."/>
            <person name="Brannstrom I.O."/>
            <person name="Guillou S."/>
            <person name="Cros-Aarteil S."/>
            <person name="Calhoun S."/>
            <person name="Haridas S."/>
            <person name="Kuo A."/>
            <person name="Mondo S."/>
            <person name="Pangilinan J."/>
            <person name="Riley R."/>
            <person name="Labutti K."/>
            <person name="Andreopoulos B."/>
            <person name="Lipzen A."/>
            <person name="Chen C."/>
            <person name="Yanf M."/>
            <person name="Daum C."/>
            <person name="Ng V."/>
            <person name="Clum A."/>
            <person name="Ohm R."/>
            <person name="Martin F."/>
            <person name="Silar P."/>
            <person name="Natvig D."/>
            <person name="Lalanne C."/>
            <person name="Gautier V."/>
            <person name="Ament-Velasquez S.L."/>
            <person name="Kruys A."/>
            <person name="Hutchinson M.I."/>
            <person name="Powell A.J."/>
            <person name="Barry K."/>
            <person name="Miller A.N."/>
            <person name="Grigoriev I.V."/>
            <person name="Debuchy R."/>
            <person name="Gladieux P."/>
            <person name="Thoren M.H."/>
            <person name="Johannesson H."/>
        </authorList>
    </citation>
    <scope>NUCLEOTIDE SEQUENCE</scope>
    <source>
        <strain evidence="4">CBS 359.72</strain>
    </source>
</reference>
<feature type="compositionally biased region" description="Pro residues" evidence="3">
    <location>
        <begin position="457"/>
        <end position="481"/>
    </location>
</feature>
<comment type="caution">
    <text evidence="4">The sequence shown here is derived from an EMBL/GenBank/DDBJ whole genome shotgun (WGS) entry which is preliminary data.</text>
</comment>
<reference evidence="4" key="1">
    <citation type="journal article" date="2023" name="Mol. Phylogenet. Evol.">
        <title>Genome-scale phylogeny and comparative genomics of the fungal order Sordariales.</title>
        <authorList>
            <person name="Hensen N."/>
            <person name="Bonometti L."/>
            <person name="Westerberg I."/>
            <person name="Brannstrom I.O."/>
            <person name="Guillou S."/>
            <person name="Cros-Aarteil S."/>
            <person name="Calhoun S."/>
            <person name="Haridas S."/>
            <person name="Kuo A."/>
            <person name="Mondo S."/>
            <person name="Pangilinan J."/>
            <person name="Riley R."/>
            <person name="LaButti K."/>
            <person name="Andreopoulos B."/>
            <person name="Lipzen A."/>
            <person name="Chen C."/>
            <person name="Yan M."/>
            <person name="Daum C."/>
            <person name="Ng V."/>
            <person name="Clum A."/>
            <person name="Steindorff A."/>
            <person name="Ohm R.A."/>
            <person name="Martin F."/>
            <person name="Silar P."/>
            <person name="Natvig D.O."/>
            <person name="Lalanne C."/>
            <person name="Gautier V."/>
            <person name="Ament-Velasquez S.L."/>
            <person name="Kruys A."/>
            <person name="Hutchinson M.I."/>
            <person name="Powell A.J."/>
            <person name="Barry K."/>
            <person name="Miller A.N."/>
            <person name="Grigoriev I.V."/>
            <person name="Debuchy R."/>
            <person name="Gladieux P."/>
            <person name="Hiltunen Thoren M."/>
            <person name="Johannesson H."/>
        </authorList>
    </citation>
    <scope>NUCLEOTIDE SEQUENCE</scope>
    <source>
        <strain evidence="4">CBS 359.72</strain>
    </source>
</reference>
<sequence>MTRVLAGPYCTQILGDLGAEVIKIEHPVRGDDTRAWGPPYATYKAGSSHEGPGESAYFLGVNRNKKSLALSFQDPAGVDILHKLAAKCDILVENYIPGSLKKYGLDYETIHKINPALIYASITGYGQTGPYSQRPGYDVMVEAEFGLMHITGSRDGPPVKVGVAVTDLTTGLYTSNSIMAALLGRARTGKGQHIDAALSDCQTVTLANIASSCLISGEKDTGRWGTAHPSIVPYRSFKTKDGDVLFGGGNDKLFGILCDGLGRPEWKDDAKFKINASRVANRDELEAMIEAITVTKTTQEWLDTFEGKGMPYAAVNDIQGTLTHEHTKARKMVVEVDHEECGPIKLVNTPIKYSESEPRIRSPPPTLGQHTDEILREHLGMEDAQIQGLREKGVIRRRKATTNPHPLPNGILRVIFINLNLNMADNTVNDITGGKAEGGPGKDEAEKIPQESASTPAPAPAPAPASTPASIPSPSPGPGPGPGSASASSVPPTRPFYVPQFTAATQMILKRMKGEPSSLSAAFIASATYEDVKKRLVMGMNTSTQMTMQMPAAPPPTRPLPPTLPALAPVPASKPPPAPASIVAKKPTPIKATAVKTKPPTPLPRSSTIKRKRTKSQANQDDDEDEDETSSISSLSSLSEPSTTAAVALESTALSTSVPLTMTKSGRQVLKPTAYNPAAMDAASKRPRAPAHHYGKRTTEQALCKKCSRMHSPATNQMLCHDPWIGDDIVRDQSKTWLCASCVEKRERHHHHHPHKRQKVEHHNHYHSHQHPNQHGPKHKGAERREKESWASRPAQQKRAYLSTLPQQELVALLMACLETHPDLPIFPASSSSSSAEQHHSSATTSSSTTGAGPRSIFAGTTTEGLFPRADAHPTAQINFVRKVSAASVSGTGGKGETRGSGGQNQKEDSLERAAANELDDEFDPLVALWPRAGRGMYTRLPPDTEDEARLVDEGDFEAFSVIVYDDRGRKMEENGMKV</sequence>
<evidence type="ECO:0000313" key="5">
    <source>
        <dbReference type="Proteomes" id="UP001303647"/>
    </source>
</evidence>
<dbReference type="Proteomes" id="UP001303647">
    <property type="component" value="Unassembled WGS sequence"/>
</dbReference>
<dbReference type="FunFam" id="3.30.1540.10:FF:000005">
    <property type="entry name" value="succinate--hydroxymethylglutarate CoA-transferase isoform X4"/>
    <property type="match status" value="1"/>
</dbReference>
<organism evidence="4 5">
    <name type="scientific">Corynascus novoguineensis</name>
    <dbReference type="NCBI Taxonomy" id="1126955"/>
    <lineage>
        <taxon>Eukaryota</taxon>
        <taxon>Fungi</taxon>
        <taxon>Dikarya</taxon>
        <taxon>Ascomycota</taxon>
        <taxon>Pezizomycotina</taxon>
        <taxon>Sordariomycetes</taxon>
        <taxon>Sordariomycetidae</taxon>
        <taxon>Sordariales</taxon>
        <taxon>Chaetomiaceae</taxon>
        <taxon>Corynascus</taxon>
    </lineage>
</organism>
<name>A0AAN7HIL7_9PEZI</name>
<dbReference type="Gene3D" id="3.40.50.10540">
    <property type="entry name" value="Crotonobetainyl-coa:carnitine coa-transferase, domain 1"/>
    <property type="match status" value="1"/>
</dbReference>
<dbReference type="InterPro" id="IPR003673">
    <property type="entry name" value="CoA-Trfase_fam_III"/>
</dbReference>
<dbReference type="GO" id="GO:0005739">
    <property type="term" value="C:mitochondrion"/>
    <property type="evidence" value="ECO:0007669"/>
    <property type="project" value="TreeGrafter"/>
</dbReference>
<dbReference type="AlphaFoldDB" id="A0AAN7HIL7"/>
<feature type="region of interest" description="Disordered" evidence="3">
    <location>
        <begin position="431"/>
        <end position="491"/>
    </location>
</feature>
<feature type="compositionally biased region" description="Basic and acidic residues" evidence="3">
    <location>
        <begin position="440"/>
        <end position="449"/>
    </location>
</feature>
<comment type="similarity">
    <text evidence="1">Belongs to the CoA-transferase III family.</text>
</comment>
<feature type="compositionally biased region" description="Pro residues" evidence="3">
    <location>
        <begin position="552"/>
        <end position="564"/>
    </location>
</feature>
<keyword evidence="2" id="KW-0808">Transferase</keyword>
<feature type="compositionally biased region" description="Low complexity" evidence="3">
    <location>
        <begin position="829"/>
        <end position="853"/>
    </location>
</feature>
<feature type="compositionally biased region" description="Low complexity" evidence="3">
    <location>
        <begin position="630"/>
        <end position="644"/>
    </location>
</feature>
<evidence type="ECO:0000256" key="3">
    <source>
        <dbReference type="SAM" id="MobiDB-lite"/>
    </source>
</evidence>
<evidence type="ECO:0000256" key="2">
    <source>
        <dbReference type="ARBA" id="ARBA00022679"/>
    </source>
</evidence>
<accession>A0AAN7HIL7</accession>
<keyword evidence="5" id="KW-1185">Reference proteome</keyword>
<gene>
    <name evidence="4" type="ORF">C7999DRAFT_37741</name>
</gene>
<protein>
    <submittedName>
        <fullName evidence="4">CoA-transferase family III domain-containing protein</fullName>
    </submittedName>
</protein>
<dbReference type="GO" id="GO:0047369">
    <property type="term" value="F:succinate-hydroxymethylglutarate CoA-transferase activity"/>
    <property type="evidence" value="ECO:0007669"/>
    <property type="project" value="TreeGrafter"/>
</dbReference>
<feature type="region of interest" description="Disordered" evidence="3">
    <location>
        <begin position="548"/>
        <end position="644"/>
    </location>
</feature>
<dbReference type="Pfam" id="PF02515">
    <property type="entry name" value="CoA_transf_3"/>
    <property type="match status" value="1"/>
</dbReference>
<evidence type="ECO:0000313" key="4">
    <source>
        <dbReference type="EMBL" id="KAK4251416.1"/>
    </source>
</evidence>
<feature type="compositionally biased region" description="Acidic residues" evidence="3">
    <location>
        <begin position="620"/>
        <end position="629"/>
    </location>
</feature>
<feature type="compositionally biased region" description="Basic residues" evidence="3">
    <location>
        <begin position="747"/>
        <end position="782"/>
    </location>
</feature>
<dbReference type="InterPro" id="IPR044855">
    <property type="entry name" value="CoA-Trfase_III_dom3_sf"/>
</dbReference>
<feature type="compositionally biased region" description="Gly residues" evidence="3">
    <location>
        <begin position="891"/>
        <end position="903"/>
    </location>
</feature>
<dbReference type="Gene3D" id="3.30.1540.10">
    <property type="entry name" value="formyl-coa transferase, domain 3"/>
    <property type="match status" value="1"/>
</dbReference>
<proteinExistence type="inferred from homology"/>
<evidence type="ECO:0000256" key="1">
    <source>
        <dbReference type="ARBA" id="ARBA00008383"/>
    </source>
</evidence>
<dbReference type="EMBL" id="MU857606">
    <property type="protein sequence ID" value="KAK4251416.1"/>
    <property type="molecule type" value="Genomic_DNA"/>
</dbReference>
<feature type="region of interest" description="Disordered" evidence="3">
    <location>
        <begin position="828"/>
        <end position="860"/>
    </location>
</feature>